<evidence type="ECO:0000313" key="10">
    <source>
        <dbReference type="EMBL" id="MFC5456772.1"/>
    </source>
</evidence>
<proteinExistence type="inferred from homology"/>
<dbReference type="PANTHER" id="PTHR42693">
    <property type="entry name" value="ARYLSULFATASE FAMILY MEMBER"/>
    <property type="match status" value="1"/>
</dbReference>
<evidence type="ECO:0000256" key="8">
    <source>
        <dbReference type="SAM" id="SignalP"/>
    </source>
</evidence>
<evidence type="ECO:0000256" key="7">
    <source>
        <dbReference type="SAM" id="MobiDB-lite"/>
    </source>
</evidence>
<evidence type="ECO:0000256" key="3">
    <source>
        <dbReference type="ARBA" id="ARBA00022723"/>
    </source>
</evidence>
<keyword evidence="6" id="KW-0106">Calcium</keyword>
<feature type="domain" description="Sulfatase N-terminal" evidence="9">
    <location>
        <begin position="24"/>
        <end position="361"/>
    </location>
</feature>
<keyword evidence="5" id="KW-0378">Hydrolase</keyword>
<dbReference type="SUPFAM" id="SSF53649">
    <property type="entry name" value="Alkaline phosphatase-like"/>
    <property type="match status" value="1"/>
</dbReference>
<comment type="caution">
    <text evidence="10">The sequence shown here is derived from an EMBL/GenBank/DDBJ whole genome shotgun (WGS) entry which is preliminary data.</text>
</comment>
<dbReference type="InterPro" id="IPR000917">
    <property type="entry name" value="Sulfatase_N"/>
</dbReference>
<feature type="chain" id="PRO_5046871674" evidence="8">
    <location>
        <begin position="20"/>
        <end position="475"/>
    </location>
</feature>
<keyword evidence="4 8" id="KW-0732">Signal</keyword>
<protein>
    <submittedName>
        <fullName evidence="10">Sulfatase</fullName>
    </submittedName>
</protein>
<evidence type="ECO:0000256" key="2">
    <source>
        <dbReference type="ARBA" id="ARBA00008779"/>
    </source>
</evidence>
<accession>A0ABW0KW16</accession>
<keyword evidence="11" id="KW-1185">Reference proteome</keyword>
<sequence>MKCFSILLSVIFLLQSCFAAETRPNVLFILVDDFGSHDLGCYGSALYETPNMDRLAASGAKFTQAYVAYPRCVPSRFGIFTGKHPARVQGKKDSPHVEPDRDATIGQAFKDAGYSTFYCGKWHLGEGPSNPDKVGFDTIVAAGAAGATKSHFAPYNTSRSKGGGGGDEKDDIVGLDDAPEGEYLADRLTQETLKFIDTHKDKPFCAVLAHYAVHTPIEAKPHLTRRYSDKLVTMPKPAAEWEKESAGENLLVQNNATYAAMIESVDHGVGRLLNQLKKLGIEDNTIVILASDHGGLSSRGSKREVATSNRPLRAGKGHLYEGGLRIPLLIRWPGHTKPGTEIATPVWSLDLFPTLVEMAGIATPANAGTDGISLIGLLQGISIPSRDTFFWHNPAPRPTSTGDWFSSAIRIGSLKLIDFPEQKQVELYDLETDVGESKNLATERPADRDRLLAKLNAWRQEVGASTAPKLNRKKK</sequence>
<dbReference type="PANTHER" id="PTHR42693:SF42">
    <property type="entry name" value="ARYLSULFATASE G"/>
    <property type="match status" value="1"/>
</dbReference>
<feature type="region of interest" description="Disordered" evidence="7">
    <location>
        <begin position="151"/>
        <end position="173"/>
    </location>
</feature>
<keyword evidence="3" id="KW-0479">Metal-binding</keyword>
<comment type="cofactor">
    <cofactor evidence="1">
        <name>Ca(2+)</name>
        <dbReference type="ChEBI" id="CHEBI:29108"/>
    </cofactor>
</comment>
<evidence type="ECO:0000313" key="11">
    <source>
        <dbReference type="Proteomes" id="UP001596052"/>
    </source>
</evidence>
<gene>
    <name evidence="10" type="ORF">ACFQDI_18035</name>
</gene>
<dbReference type="Proteomes" id="UP001596052">
    <property type="component" value="Unassembled WGS sequence"/>
</dbReference>
<dbReference type="Pfam" id="PF00884">
    <property type="entry name" value="Sulfatase"/>
    <property type="match status" value="1"/>
</dbReference>
<name>A0ABW0KW16_9BACT</name>
<evidence type="ECO:0000256" key="6">
    <source>
        <dbReference type="ARBA" id="ARBA00022837"/>
    </source>
</evidence>
<evidence type="ECO:0000256" key="4">
    <source>
        <dbReference type="ARBA" id="ARBA00022729"/>
    </source>
</evidence>
<dbReference type="Gene3D" id="3.30.1120.10">
    <property type="match status" value="1"/>
</dbReference>
<dbReference type="CDD" id="cd16144">
    <property type="entry name" value="ARS_like"/>
    <property type="match status" value="1"/>
</dbReference>
<reference evidence="11" key="1">
    <citation type="journal article" date="2019" name="Int. J. Syst. Evol. Microbiol.">
        <title>The Global Catalogue of Microorganisms (GCM) 10K type strain sequencing project: providing services to taxonomists for standard genome sequencing and annotation.</title>
        <authorList>
            <consortium name="The Broad Institute Genomics Platform"/>
            <consortium name="The Broad Institute Genome Sequencing Center for Infectious Disease"/>
            <person name="Wu L."/>
            <person name="Ma J."/>
        </authorList>
    </citation>
    <scope>NUCLEOTIDE SEQUENCE [LARGE SCALE GENOMIC DNA]</scope>
    <source>
        <strain evidence="11">CGMCC 4.1469</strain>
    </source>
</reference>
<dbReference type="InterPro" id="IPR050738">
    <property type="entry name" value="Sulfatase"/>
</dbReference>
<comment type="similarity">
    <text evidence="2">Belongs to the sulfatase family.</text>
</comment>
<dbReference type="Gene3D" id="3.40.720.10">
    <property type="entry name" value="Alkaline Phosphatase, subunit A"/>
    <property type="match status" value="1"/>
</dbReference>
<evidence type="ECO:0000256" key="1">
    <source>
        <dbReference type="ARBA" id="ARBA00001913"/>
    </source>
</evidence>
<evidence type="ECO:0000259" key="9">
    <source>
        <dbReference type="Pfam" id="PF00884"/>
    </source>
</evidence>
<feature type="signal peptide" evidence="8">
    <location>
        <begin position="1"/>
        <end position="19"/>
    </location>
</feature>
<dbReference type="InterPro" id="IPR017850">
    <property type="entry name" value="Alkaline_phosphatase_core_sf"/>
</dbReference>
<organism evidence="10 11">
    <name type="scientific">Prosthecobacter fluviatilis</name>
    <dbReference type="NCBI Taxonomy" id="445931"/>
    <lineage>
        <taxon>Bacteria</taxon>
        <taxon>Pseudomonadati</taxon>
        <taxon>Verrucomicrobiota</taxon>
        <taxon>Verrucomicrobiia</taxon>
        <taxon>Verrucomicrobiales</taxon>
        <taxon>Verrucomicrobiaceae</taxon>
        <taxon>Prosthecobacter</taxon>
    </lineage>
</organism>
<dbReference type="EMBL" id="JBHSMQ010000007">
    <property type="protein sequence ID" value="MFC5456772.1"/>
    <property type="molecule type" value="Genomic_DNA"/>
</dbReference>
<dbReference type="PROSITE" id="PS51257">
    <property type="entry name" value="PROKAR_LIPOPROTEIN"/>
    <property type="match status" value="1"/>
</dbReference>
<dbReference type="RefSeq" id="WP_377169359.1">
    <property type="nucleotide sequence ID" value="NZ_JBHSMQ010000007.1"/>
</dbReference>
<evidence type="ECO:0000256" key="5">
    <source>
        <dbReference type="ARBA" id="ARBA00022801"/>
    </source>
</evidence>